<evidence type="ECO:0000313" key="2">
    <source>
        <dbReference type="EMBL" id="KAJ8509958.1"/>
    </source>
</evidence>
<reference evidence="2 3" key="1">
    <citation type="submission" date="2022-12" db="EMBL/GenBank/DDBJ databases">
        <title>Chromosome-scale assembly of the Ensete ventricosum genome.</title>
        <authorList>
            <person name="Dussert Y."/>
            <person name="Stocks J."/>
            <person name="Wendawek A."/>
            <person name="Woldeyes F."/>
            <person name="Nichols R.A."/>
            <person name="Borrell J.S."/>
        </authorList>
    </citation>
    <scope>NUCLEOTIDE SEQUENCE [LARGE SCALE GENOMIC DNA]</scope>
    <source>
        <strain evidence="3">cv. Maze</strain>
        <tissue evidence="2">Seeds</tissue>
    </source>
</reference>
<comment type="caution">
    <text evidence="2">The sequence shown here is derived from an EMBL/GenBank/DDBJ whole genome shotgun (WGS) entry which is preliminary data.</text>
</comment>
<dbReference type="AlphaFoldDB" id="A0AAV8RRN3"/>
<keyword evidence="3" id="KW-1185">Reference proteome</keyword>
<feature type="compositionally biased region" description="Low complexity" evidence="1">
    <location>
        <begin position="68"/>
        <end position="80"/>
    </location>
</feature>
<sequence>MISTVCPFLHLPTFSSYRAIQSGGEEKPTSNLLKSLERLRILVAHGCYIIRERGLSRAHTGVADGNLSQKSIDPSSSQSPTYNHLMPNHRRPQWTSLVRRKLSICEDLKAACVTQNSASCSVSRIALLQLVKNTLIELYIKKHDMFATELWFAIQQSPK</sequence>
<proteinExistence type="predicted"/>
<feature type="region of interest" description="Disordered" evidence="1">
    <location>
        <begin position="66"/>
        <end position="86"/>
    </location>
</feature>
<evidence type="ECO:0000313" key="3">
    <source>
        <dbReference type="Proteomes" id="UP001222027"/>
    </source>
</evidence>
<dbReference type="Proteomes" id="UP001222027">
    <property type="component" value="Unassembled WGS sequence"/>
</dbReference>
<protein>
    <submittedName>
        <fullName evidence="2">Uncharacterized protein</fullName>
    </submittedName>
</protein>
<gene>
    <name evidence="2" type="ORF">OPV22_000392</name>
</gene>
<dbReference type="EMBL" id="JAQQAF010000001">
    <property type="protein sequence ID" value="KAJ8509958.1"/>
    <property type="molecule type" value="Genomic_DNA"/>
</dbReference>
<evidence type="ECO:0000256" key="1">
    <source>
        <dbReference type="SAM" id="MobiDB-lite"/>
    </source>
</evidence>
<name>A0AAV8RRN3_ENSVE</name>
<accession>A0AAV8RRN3</accession>
<organism evidence="2 3">
    <name type="scientific">Ensete ventricosum</name>
    <name type="common">Abyssinian banana</name>
    <name type="synonym">Musa ensete</name>
    <dbReference type="NCBI Taxonomy" id="4639"/>
    <lineage>
        <taxon>Eukaryota</taxon>
        <taxon>Viridiplantae</taxon>
        <taxon>Streptophyta</taxon>
        <taxon>Embryophyta</taxon>
        <taxon>Tracheophyta</taxon>
        <taxon>Spermatophyta</taxon>
        <taxon>Magnoliopsida</taxon>
        <taxon>Liliopsida</taxon>
        <taxon>Zingiberales</taxon>
        <taxon>Musaceae</taxon>
        <taxon>Ensete</taxon>
    </lineage>
</organism>